<evidence type="ECO:0000313" key="1">
    <source>
        <dbReference type="EMBL" id="KAI0048613.1"/>
    </source>
</evidence>
<accession>A0ACB8RWR1</accession>
<name>A0ACB8RWR1_9AGAM</name>
<dbReference type="Proteomes" id="UP000814033">
    <property type="component" value="Unassembled WGS sequence"/>
</dbReference>
<reference evidence="1" key="1">
    <citation type="submission" date="2021-02" db="EMBL/GenBank/DDBJ databases">
        <authorList>
            <consortium name="DOE Joint Genome Institute"/>
            <person name="Ahrendt S."/>
            <person name="Looney B.P."/>
            <person name="Miyauchi S."/>
            <person name="Morin E."/>
            <person name="Drula E."/>
            <person name="Courty P.E."/>
            <person name="Chicoki N."/>
            <person name="Fauchery L."/>
            <person name="Kohler A."/>
            <person name="Kuo A."/>
            <person name="Labutti K."/>
            <person name="Pangilinan J."/>
            <person name="Lipzen A."/>
            <person name="Riley R."/>
            <person name="Andreopoulos W."/>
            <person name="He G."/>
            <person name="Johnson J."/>
            <person name="Barry K.W."/>
            <person name="Grigoriev I.V."/>
            <person name="Nagy L."/>
            <person name="Hibbett D."/>
            <person name="Henrissat B."/>
            <person name="Matheny P.B."/>
            <person name="Labbe J."/>
            <person name="Martin F."/>
        </authorList>
    </citation>
    <scope>NUCLEOTIDE SEQUENCE</scope>
    <source>
        <strain evidence="1">FP105234-sp</strain>
    </source>
</reference>
<protein>
    <submittedName>
        <fullName evidence="1">Uncharacterized protein</fullName>
    </submittedName>
</protein>
<comment type="caution">
    <text evidence="1">The sequence shown here is derived from an EMBL/GenBank/DDBJ whole genome shotgun (WGS) entry which is preliminary data.</text>
</comment>
<sequence>MDRPRGLAMISSDRLMSRGACMIQVISYTNLLTAPSPQAHQPQRAYGIQARPLFLSSPTAADAHATALCASRRTRTYAHRLLDIRHLRCAPRHQRACCAACPLGYTRATWTCTIQSASSMRRTASSGRATGIHGLLTCRGGGARCVVSRRIRCTAPSPNVASADTIPHGPARHRTHVGGAHHAAVTQARARVPPPQVLGKSPSAIPPPALSAPPYAGARCVFVFHCALSRHAMVRAWSGSAGSRRAARSRV</sequence>
<proteinExistence type="predicted"/>
<evidence type="ECO:0000313" key="2">
    <source>
        <dbReference type="Proteomes" id="UP000814033"/>
    </source>
</evidence>
<dbReference type="EMBL" id="MU275884">
    <property type="protein sequence ID" value="KAI0048613.1"/>
    <property type="molecule type" value="Genomic_DNA"/>
</dbReference>
<gene>
    <name evidence="1" type="ORF">FA95DRAFT_1024745</name>
</gene>
<keyword evidence="2" id="KW-1185">Reference proteome</keyword>
<reference evidence="1" key="2">
    <citation type="journal article" date="2022" name="New Phytol.">
        <title>Evolutionary transition to the ectomycorrhizal habit in the genomes of a hyperdiverse lineage of mushroom-forming fungi.</title>
        <authorList>
            <person name="Looney B."/>
            <person name="Miyauchi S."/>
            <person name="Morin E."/>
            <person name="Drula E."/>
            <person name="Courty P.E."/>
            <person name="Kohler A."/>
            <person name="Kuo A."/>
            <person name="LaButti K."/>
            <person name="Pangilinan J."/>
            <person name="Lipzen A."/>
            <person name="Riley R."/>
            <person name="Andreopoulos W."/>
            <person name="He G."/>
            <person name="Johnson J."/>
            <person name="Nolan M."/>
            <person name="Tritt A."/>
            <person name="Barry K.W."/>
            <person name="Grigoriev I.V."/>
            <person name="Nagy L.G."/>
            <person name="Hibbett D."/>
            <person name="Henrissat B."/>
            <person name="Matheny P.B."/>
            <person name="Labbe J."/>
            <person name="Martin F.M."/>
        </authorList>
    </citation>
    <scope>NUCLEOTIDE SEQUENCE</scope>
    <source>
        <strain evidence="1">FP105234-sp</strain>
    </source>
</reference>
<organism evidence="1 2">
    <name type="scientific">Auriscalpium vulgare</name>
    <dbReference type="NCBI Taxonomy" id="40419"/>
    <lineage>
        <taxon>Eukaryota</taxon>
        <taxon>Fungi</taxon>
        <taxon>Dikarya</taxon>
        <taxon>Basidiomycota</taxon>
        <taxon>Agaricomycotina</taxon>
        <taxon>Agaricomycetes</taxon>
        <taxon>Russulales</taxon>
        <taxon>Auriscalpiaceae</taxon>
        <taxon>Auriscalpium</taxon>
    </lineage>
</organism>